<dbReference type="EMBL" id="KB206169">
    <property type="protein sequence ID" value="ELP94927.1"/>
    <property type="molecule type" value="Genomic_DNA"/>
</dbReference>
<dbReference type="Proteomes" id="UP000014680">
    <property type="component" value="Unassembled WGS sequence"/>
</dbReference>
<dbReference type="InterPro" id="IPR019398">
    <property type="entry name" value="Pre-rRNA_process_TSR2"/>
</dbReference>
<keyword evidence="5" id="KW-1185">Reference proteome</keyword>
<evidence type="ECO:0000256" key="3">
    <source>
        <dbReference type="SAM" id="MobiDB-lite"/>
    </source>
</evidence>
<evidence type="ECO:0000256" key="1">
    <source>
        <dbReference type="ARBA" id="ARBA00006524"/>
    </source>
</evidence>
<dbReference type="Pfam" id="PF10273">
    <property type="entry name" value="WGG"/>
    <property type="match status" value="1"/>
</dbReference>
<feature type="compositionally biased region" description="Basic and acidic residues" evidence="3">
    <location>
        <begin position="205"/>
        <end position="215"/>
    </location>
</feature>
<keyword evidence="2" id="KW-0698">rRNA processing</keyword>
<dbReference type="OMA" id="MALENEW"/>
<gene>
    <name evidence="4" type="ORF">EIN_250210</name>
</gene>
<proteinExistence type="inferred from homology"/>
<dbReference type="PANTHER" id="PTHR21250">
    <property type="entry name" value="PRE-RRNA-PROCESSING PROTEIN TSR2 HOMOLOG"/>
    <property type="match status" value="1"/>
</dbReference>
<dbReference type="KEGG" id="eiv:EIN_250210"/>
<dbReference type="GO" id="GO:0006364">
    <property type="term" value="P:rRNA processing"/>
    <property type="evidence" value="ECO:0007669"/>
    <property type="project" value="UniProtKB-KW"/>
</dbReference>
<dbReference type="OrthoDB" id="263560at2759"/>
<accession>A0A0A1UH94</accession>
<dbReference type="GeneID" id="14893924"/>
<sequence length="215" mass="24621">MSKHPFPSNSPWKDREAEYKVFEDSVCGLMKCWSTLRLTVEHQFGGQDSEQKKDSMIQSMLARYKNKGNTINPNTLCDTLISFFENKMSTSVEDDIEAEIQDISNLIGRLCAECIVGELTLAKQIIEDAKKPLESAGFAQYVDGDNDDDEEDEDEDDCYDDQNEDEEGEDDNEDGEEEDEEEDEDNNDDDNEEEEVGDEETNNNYKDEENKTTNE</sequence>
<feature type="compositionally biased region" description="Acidic residues" evidence="3">
    <location>
        <begin position="144"/>
        <end position="201"/>
    </location>
</feature>
<dbReference type="AlphaFoldDB" id="A0A0A1UH94"/>
<protein>
    <submittedName>
        <fullName evidence="4">Pre-rRNA-processing protein TSR2, putative</fullName>
    </submittedName>
</protein>
<feature type="region of interest" description="Disordered" evidence="3">
    <location>
        <begin position="137"/>
        <end position="215"/>
    </location>
</feature>
<comment type="similarity">
    <text evidence="1">Belongs to the TSR2 family.</text>
</comment>
<dbReference type="RefSeq" id="XP_004261698.1">
    <property type="nucleotide sequence ID" value="XM_004261650.1"/>
</dbReference>
<reference evidence="4 5" key="1">
    <citation type="submission" date="2012-10" db="EMBL/GenBank/DDBJ databases">
        <authorList>
            <person name="Zafar N."/>
            <person name="Inman J."/>
            <person name="Hall N."/>
            <person name="Lorenzi H."/>
            <person name="Caler E."/>
        </authorList>
    </citation>
    <scope>NUCLEOTIDE SEQUENCE [LARGE SCALE GENOMIC DNA]</scope>
    <source>
        <strain evidence="4 5">IP1</strain>
    </source>
</reference>
<name>A0A0A1UH94_ENTIV</name>
<organism evidence="4 5">
    <name type="scientific">Entamoeba invadens IP1</name>
    <dbReference type="NCBI Taxonomy" id="370355"/>
    <lineage>
        <taxon>Eukaryota</taxon>
        <taxon>Amoebozoa</taxon>
        <taxon>Evosea</taxon>
        <taxon>Archamoebae</taxon>
        <taxon>Mastigamoebida</taxon>
        <taxon>Entamoebidae</taxon>
        <taxon>Entamoeba</taxon>
    </lineage>
</organism>
<evidence type="ECO:0000313" key="4">
    <source>
        <dbReference type="EMBL" id="ELP94927.1"/>
    </source>
</evidence>
<evidence type="ECO:0000256" key="2">
    <source>
        <dbReference type="ARBA" id="ARBA00022552"/>
    </source>
</evidence>
<dbReference type="VEuPathDB" id="AmoebaDB:EIN_250210"/>
<evidence type="ECO:0000313" key="5">
    <source>
        <dbReference type="Proteomes" id="UP000014680"/>
    </source>
</evidence>